<dbReference type="PANTHER" id="PTHR28219">
    <property type="entry name" value="UPF0642 PROTEIN YBL028C"/>
    <property type="match status" value="1"/>
</dbReference>
<dbReference type="Proteomes" id="UP000053257">
    <property type="component" value="Unassembled WGS sequence"/>
</dbReference>
<feature type="domain" description="DUF2423" evidence="2">
    <location>
        <begin position="1"/>
        <end position="43"/>
    </location>
</feature>
<dbReference type="GO" id="GO:0030687">
    <property type="term" value="C:preribosome, large subunit precursor"/>
    <property type="evidence" value="ECO:0007669"/>
    <property type="project" value="TreeGrafter"/>
</dbReference>
<dbReference type="STRING" id="745531.A0A0C3SEL8"/>
<dbReference type="InterPro" id="IPR019434">
    <property type="entry name" value="DUF2423"/>
</dbReference>
<feature type="compositionally biased region" description="Basic residues" evidence="1">
    <location>
        <begin position="1"/>
        <end position="16"/>
    </location>
</feature>
<keyword evidence="4" id="KW-1185">Reference proteome</keyword>
<evidence type="ECO:0000313" key="4">
    <source>
        <dbReference type="Proteomes" id="UP000053257"/>
    </source>
</evidence>
<accession>A0A0C3SEL8</accession>
<feature type="region of interest" description="Disordered" evidence="1">
    <location>
        <begin position="1"/>
        <end position="21"/>
    </location>
</feature>
<sequence length="145" mass="15953">MAKSTRSKVKRSFRAKKRDEGVYAATEAARLNRLHQKLKMIASTDVEGDVPVDDAEVEGADDKLTPEGEQPQVQATEEGDGMEVDSGAVQSADSAKPISTHGTRGSRREQWREAKGLPPRARSRGMNRQGIPAAKRKSGRSQRRR</sequence>
<name>A0A0C3SEL8_PHLG1</name>
<dbReference type="PANTHER" id="PTHR28219:SF1">
    <property type="entry name" value="UPF0642 PROTEIN YBL028C"/>
    <property type="match status" value="1"/>
</dbReference>
<evidence type="ECO:0000256" key="1">
    <source>
        <dbReference type="SAM" id="MobiDB-lite"/>
    </source>
</evidence>
<gene>
    <name evidence="3" type="ORF">PHLGIDRAFT_17541</name>
</gene>
<feature type="compositionally biased region" description="Basic and acidic residues" evidence="1">
    <location>
        <begin position="106"/>
        <end position="115"/>
    </location>
</feature>
<dbReference type="AlphaFoldDB" id="A0A0C3SEL8"/>
<protein>
    <recommendedName>
        <fullName evidence="2">DUF2423 domain-containing protein</fullName>
    </recommendedName>
</protein>
<reference evidence="3 4" key="1">
    <citation type="journal article" date="2014" name="PLoS Genet.">
        <title>Analysis of the Phlebiopsis gigantea genome, transcriptome and secretome provides insight into its pioneer colonization strategies of wood.</title>
        <authorList>
            <person name="Hori C."/>
            <person name="Ishida T."/>
            <person name="Igarashi K."/>
            <person name="Samejima M."/>
            <person name="Suzuki H."/>
            <person name="Master E."/>
            <person name="Ferreira P."/>
            <person name="Ruiz-Duenas F.J."/>
            <person name="Held B."/>
            <person name="Canessa P."/>
            <person name="Larrondo L.F."/>
            <person name="Schmoll M."/>
            <person name="Druzhinina I.S."/>
            <person name="Kubicek C.P."/>
            <person name="Gaskell J.A."/>
            <person name="Kersten P."/>
            <person name="St John F."/>
            <person name="Glasner J."/>
            <person name="Sabat G."/>
            <person name="Splinter BonDurant S."/>
            <person name="Syed K."/>
            <person name="Yadav J."/>
            <person name="Mgbeahuruike A.C."/>
            <person name="Kovalchuk A."/>
            <person name="Asiegbu F.O."/>
            <person name="Lackner G."/>
            <person name="Hoffmeister D."/>
            <person name="Rencoret J."/>
            <person name="Gutierrez A."/>
            <person name="Sun H."/>
            <person name="Lindquist E."/>
            <person name="Barry K."/>
            <person name="Riley R."/>
            <person name="Grigoriev I.V."/>
            <person name="Henrissat B."/>
            <person name="Kues U."/>
            <person name="Berka R.M."/>
            <person name="Martinez A.T."/>
            <person name="Covert S.F."/>
            <person name="Blanchette R.A."/>
            <person name="Cullen D."/>
        </authorList>
    </citation>
    <scope>NUCLEOTIDE SEQUENCE [LARGE SCALE GENOMIC DNA]</scope>
    <source>
        <strain evidence="3 4">11061_1 CR5-6</strain>
    </source>
</reference>
<feature type="compositionally biased region" description="Acidic residues" evidence="1">
    <location>
        <begin position="46"/>
        <end position="59"/>
    </location>
</feature>
<feature type="compositionally biased region" description="Basic residues" evidence="1">
    <location>
        <begin position="134"/>
        <end position="145"/>
    </location>
</feature>
<dbReference type="Pfam" id="PF10338">
    <property type="entry name" value="YBL028C_N"/>
    <property type="match status" value="1"/>
</dbReference>
<proteinExistence type="predicted"/>
<dbReference type="EMBL" id="KN840438">
    <property type="protein sequence ID" value="KIP12847.1"/>
    <property type="molecule type" value="Genomic_DNA"/>
</dbReference>
<feature type="region of interest" description="Disordered" evidence="1">
    <location>
        <begin position="42"/>
        <end position="145"/>
    </location>
</feature>
<dbReference type="HOGENOM" id="CLU_125052_0_0_1"/>
<evidence type="ECO:0000313" key="3">
    <source>
        <dbReference type="EMBL" id="KIP12847.1"/>
    </source>
</evidence>
<dbReference type="OrthoDB" id="4087970at2759"/>
<evidence type="ECO:0000259" key="2">
    <source>
        <dbReference type="Pfam" id="PF10338"/>
    </source>
</evidence>
<organism evidence="3 4">
    <name type="scientific">Phlebiopsis gigantea (strain 11061_1 CR5-6)</name>
    <name type="common">White-rot fungus</name>
    <name type="synonym">Peniophora gigantea</name>
    <dbReference type="NCBI Taxonomy" id="745531"/>
    <lineage>
        <taxon>Eukaryota</taxon>
        <taxon>Fungi</taxon>
        <taxon>Dikarya</taxon>
        <taxon>Basidiomycota</taxon>
        <taxon>Agaricomycotina</taxon>
        <taxon>Agaricomycetes</taxon>
        <taxon>Polyporales</taxon>
        <taxon>Phanerochaetaceae</taxon>
        <taxon>Phlebiopsis</taxon>
    </lineage>
</organism>